<evidence type="ECO:0000313" key="2">
    <source>
        <dbReference type="Proteomes" id="UP000034778"/>
    </source>
</evidence>
<protein>
    <submittedName>
        <fullName evidence="1">Uncharacterized protein</fullName>
    </submittedName>
</protein>
<proteinExistence type="predicted"/>
<gene>
    <name evidence="1" type="ORF">UR35_C0002G0094</name>
</gene>
<dbReference type="EMBL" id="LBOW01000002">
    <property type="protein sequence ID" value="KKP45261.1"/>
    <property type="molecule type" value="Genomic_DNA"/>
</dbReference>
<dbReference type="STRING" id="1618566.UR35_C0002G0094"/>
<dbReference type="AlphaFoldDB" id="A0A0G0A273"/>
<dbReference type="Proteomes" id="UP000034778">
    <property type="component" value="Unassembled WGS sequence"/>
</dbReference>
<reference evidence="1 2" key="1">
    <citation type="journal article" date="2015" name="Nature">
        <title>rRNA introns, odd ribosomes, and small enigmatic genomes across a large radiation of phyla.</title>
        <authorList>
            <person name="Brown C.T."/>
            <person name="Hug L.A."/>
            <person name="Thomas B.C."/>
            <person name="Sharon I."/>
            <person name="Castelle C.J."/>
            <person name="Singh A."/>
            <person name="Wilkins M.J."/>
            <person name="Williams K.H."/>
            <person name="Banfield J.F."/>
        </authorList>
    </citation>
    <scope>NUCLEOTIDE SEQUENCE [LARGE SCALE GENOMIC DNA]</scope>
</reference>
<sequence length="192" mass="22025">MIFSNGFDFQDRRIDQWLALAHWAKAKGANFEEASKTEAEVWADVDVLMRAKPNLPIQTYSKLAFDHGVSQLVVTTRVPELADVTLKWLNSNYPWIDTKNIFIRSSTYMNGDVFKGHIACQHCSMIHFDDSISSATEVLKQSDANLMIFPRALEMGKFKGNDRVIEFPDMDLWFKLFGLHQDYDIARSDLAI</sequence>
<evidence type="ECO:0000313" key="1">
    <source>
        <dbReference type="EMBL" id="KKP45261.1"/>
    </source>
</evidence>
<accession>A0A0G0A273</accession>
<name>A0A0G0A273_9BACT</name>
<organism evidence="1 2">
    <name type="scientific">Candidatus Woesebacteria bacterium GW2011_GWB1_33_22</name>
    <dbReference type="NCBI Taxonomy" id="1618566"/>
    <lineage>
        <taxon>Bacteria</taxon>
        <taxon>Candidatus Woeseibacteriota</taxon>
    </lineage>
</organism>
<comment type="caution">
    <text evidence="1">The sequence shown here is derived from an EMBL/GenBank/DDBJ whole genome shotgun (WGS) entry which is preliminary data.</text>
</comment>